<dbReference type="SUPFAM" id="SSF53383">
    <property type="entry name" value="PLP-dependent transferases"/>
    <property type="match status" value="1"/>
</dbReference>
<sequence>MFNHIINSLTLETKAKDMSLKDILFSLFENQELKDKYLNEIRRSTIIWQIANDVLKEIWIKDPCKIMAIWDVEYFWELKAEWEKLVKRSLSDLNVSDLSGYDLSGQWTPDLRNALFGYMNSYYDLSKQNKQEITDSIIPTYGWTDGFVSIMDTLKLIYSDRKINFIYPEASFIANVKIAESYFWESNLIKLDKPDKDDFFFSETQIKALYENNDTINIFYLTTVGNPTWSKIDKDDFISVMKKIISIDSEAIFILDNVYVGILEHDNSVNMFEEVFNDNEPLKRIIFTESLSKTLGTTWLRLGWIWTLNKEYSGELKKNIILKKAWFSKILNGFIINLLKNREEVMDFQNKVYGFWSSQRLKFMDYINENYPHFYVFESSPNVIEREWIYILLKVKEWYRTEEVFAETWIIGVWVRLSDWLYIRYAFWNVNYF</sequence>
<dbReference type="Gene3D" id="3.40.640.10">
    <property type="entry name" value="Type I PLP-dependent aspartate aminotransferase-like (Major domain)"/>
    <property type="match status" value="1"/>
</dbReference>
<organism evidence="2">
    <name type="scientific">uncultured bacterium</name>
    <name type="common">gcode 4</name>
    <dbReference type="NCBI Taxonomy" id="1234023"/>
    <lineage>
        <taxon>Bacteria</taxon>
        <taxon>environmental samples</taxon>
    </lineage>
</organism>
<dbReference type="EMBL" id="AMFJ01000428">
    <property type="protein sequence ID" value="EKE27759.1"/>
    <property type="molecule type" value="Genomic_DNA"/>
</dbReference>
<evidence type="ECO:0000259" key="1">
    <source>
        <dbReference type="Pfam" id="PF00155"/>
    </source>
</evidence>
<accession>K2GC21</accession>
<dbReference type="InterPro" id="IPR015424">
    <property type="entry name" value="PyrdxlP-dep_Trfase"/>
</dbReference>
<comment type="caution">
    <text evidence="2">The sequence shown here is derived from an EMBL/GenBank/DDBJ whole genome shotgun (WGS) entry which is preliminary data.</text>
</comment>
<feature type="domain" description="Aminotransferase class I/classII large" evidence="1">
    <location>
        <begin position="109"/>
        <end position="347"/>
    </location>
</feature>
<dbReference type="InterPro" id="IPR004839">
    <property type="entry name" value="Aminotransferase_I/II_large"/>
</dbReference>
<dbReference type="AlphaFoldDB" id="K2GC21"/>
<evidence type="ECO:0000313" key="2">
    <source>
        <dbReference type="EMBL" id="EKE27759.1"/>
    </source>
</evidence>
<protein>
    <recommendedName>
        <fullName evidence="1">Aminotransferase class I/classII large domain-containing protein</fullName>
    </recommendedName>
</protein>
<name>K2GC21_9BACT</name>
<dbReference type="InterPro" id="IPR015421">
    <property type="entry name" value="PyrdxlP-dep_Trfase_major"/>
</dbReference>
<proteinExistence type="predicted"/>
<reference evidence="2" key="1">
    <citation type="journal article" date="2012" name="Science">
        <title>Fermentation, hydrogen, and sulfur metabolism in multiple uncultivated bacterial phyla.</title>
        <authorList>
            <person name="Wrighton K.C."/>
            <person name="Thomas B.C."/>
            <person name="Sharon I."/>
            <person name="Miller C.S."/>
            <person name="Castelle C.J."/>
            <person name="VerBerkmoes N.C."/>
            <person name="Wilkins M.J."/>
            <person name="Hettich R.L."/>
            <person name="Lipton M.S."/>
            <person name="Williams K.H."/>
            <person name="Long P.E."/>
            <person name="Banfield J.F."/>
        </authorList>
    </citation>
    <scope>NUCLEOTIDE SEQUENCE [LARGE SCALE GENOMIC DNA]</scope>
</reference>
<dbReference type="GO" id="GO:0030170">
    <property type="term" value="F:pyridoxal phosphate binding"/>
    <property type="evidence" value="ECO:0007669"/>
    <property type="project" value="InterPro"/>
</dbReference>
<gene>
    <name evidence="2" type="ORF">ACD_3C00154G0002</name>
</gene>
<dbReference type="Pfam" id="PF00155">
    <property type="entry name" value="Aminotran_1_2"/>
    <property type="match status" value="1"/>
</dbReference>